<proteinExistence type="predicted"/>
<gene>
    <name evidence="1" type="ORF">KSF_087940</name>
</gene>
<dbReference type="Proteomes" id="UP000597444">
    <property type="component" value="Unassembled WGS sequence"/>
</dbReference>
<accession>A0A8J3IZ87</accession>
<dbReference type="AlphaFoldDB" id="A0A8J3IZ87"/>
<evidence type="ECO:0000313" key="2">
    <source>
        <dbReference type="Proteomes" id="UP000597444"/>
    </source>
</evidence>
<keyword evidence="2" id="KW-1185">Reference proteome</keyword>
<name>A0A8J3IZ87_9CHLR</name>
<protein>
    <submittedName>
        <fullName evidence="1">Uncharacterized protein</fullName>
    </submittedName>
</protein>
<organism evidence="1 2">
    <name type="scientific">Reticulibacter mediterranei</name>
    <dbReference type="NCBI Taxonomy" id="2778369"/>
    <lineage>
        <taxon>Bacteria</taxon>
        <taxon>Bacillati</taxon>
        <taxon>Chloroflexota</taxon>
        <taxon>Ktedonobacteria</taxon>
        <taxon>Ktedonobacterales</taxon>
        <taxon>Reticulibacteraceae</taxon>
        <taxon>Reticulibacter</taxon>
    </lineage>
</organism>
<evidence type="ECO:0000313" key="1">
    <source>
        <dbReference type="EMBL" id="GHO98746.1"/>
    </source>
</evidence>
<reference evidence="1" key="1">
    <citation type="submission" date="2020-10" db="EMBL/GenBank/DDBJ databases">
        <title>Taxonomic study of unclassified bacteria belonging to the class Ktedonobacteria.</title>
        <authorList>
            <person name="Yabe S."/>
            <person name="Wang C.M."/>
            <person name="Zheng Y."/>
            <person name="Sakai Y."/>
            <person name="Cavaletti L."/>
            <person name="Monciardini P."/>
            <person name="Donadio S."/>
        </authorList>
    </citation>
    <scope>NUCLEOTIDE SEQUENCE</scope>
    <source>
        <strain evidence="1">ID150040</strain>
    </source>
</reference>
<dbReference type="EMBL" id="BNJK01000002">
    <property type="protein sequence ID" value="GHO98746.1"/>
    <property type="molecule type" value="Genomic_DNA"/>
</dbReference>
<comment type="caution">
    <text evidence="1">The sequence shown here is derived from an EMBL/GenBank/DDBJ whole genome shotgun (WGS) entry which is preliminary data.</text>
</comment>
<sequence>MGTERTPVRECKGAIMTQKMTARARCAFGIPSVAIAGSGYRITLGAEIVDGDRTQDAHPNCFAGR</sequence>